<protein>
    <submittedName>
        <fullName evidence="2">Uncharacterized protein</fullName>
    </submittedName>
</protein>
<name>A0A6H0TNK0_BACTU</name>
<keyword evidence="1" id="KW-0812">Transmembrane</keyword>
<evidence type="ECO:0000256" key="1">
    <source>
        <dbReference type="SAM" id="Phobius"/>
    </source>
</evidence>
<keyword evidence="1" id="KW-0472">Membrane</keyword>
<dbReference type="Proteomes" id="UP000501374">
    <property type="component" value="Chromosome"/>
</dbReference>
<dbReference type="EMBL" id="CP035727">
    <property type="protein sequence ID" value="QIW21318.1"/>
    <property type="molecule type" value="Genomic_DNA"/>
</dbReference>
<sequence>MLYFLLYLAIGMVFVSTGAYGPLRKLVKESDGKTEEERATVAIQFLLTLLFVAIICPFWPVLLTFKVMKFFNKDNKEKKVDTK</sequence>
<evidence type="ECO:0000313" key="3">
    <source>
        <dbReference type="Proteomes" id="UP000501374"/>
    </source>
</evidence>
<accession>A0A6H0TNK0</accession>
<feature type="transmembrane region" description="Helical" evidence="1">
    <location>
        <begin position="42"/>
        <end position="63"/>
    </location>
</feature>
<gene>
    <name evidence="2" type="ORF">EVG22_24090</name>
</gene>
<keyword evidence="1" id="KW-1133">Transmembrane helix</keyword>
<dbReference type="AlphaFoldDB" id="A0A6H0TNK0"/>
<organism evidence="2 3">
    <name type="scientific">Bacillus thuringiensis serovar andalousiensis</name>
    <dbReference type="NCBI Taxonomy" id="257985"/>
    <lineage>
        <taxon>Bacteria</taxon>
        <taxon>Bacillati</taxon>
        <taxon>Bacillota</taxon>
        <taxon>Bacilli</taxon>
        <taxon>Bacillales</taxon>
        <taxon>Bacillaceae</taxon>
        <taxon>Bacillus</taxon>
        <taxon>Bacillus cereus group</taxon>
    </lineage>
</organism>
<evidence type="ECO:0000313" key="2">
    <source>
        <dbReference type="EMBL" id="QIW21318.1"/>
    </source>
</evidence>
<dbReference type="RefSeq" id="WP_172555146.1">
    <property type="nucleotide sequence ID" value="NZ_CP035727.2"/>
</dbReference>
<reference evidence="3" key="1">
    <citation type="submission" date="2019-02" db="EMBL/GenBank/DDBJ databases">
        <title>Structural and Functional analysis of Lanthipeptide from Bacillus thuringiensis serovar andalousiensis B23193.</title>
        <authorList>
            <person name="Andreeva J.V."/>
            <person name="Grigoreva A."/>
        </authorList>
    </citation>
    <scope>NUCLEOTIDE SEQUENCE [LARGE SCALE GENOMIC DNA]</scope>
    <source>
        <strain evidence="3">B23193</strain>
    </source>
</reference>
<proteinExistence type="predicted"/>